<comment type="caution">
    <text evidence="1">The sequence shown here is derived from an EMBL/GenBank/DDBJ whole genome shotgun (WGS) entry which is preliminary data.</text>
</comment>
<sequence length="56" mass="6181">MVLSGLGADVTVNFMDSGSYNLFIANLLSYGRYMLEVCDRPCHNRGISGDHLTRLS</sequence>
<evidence type="ECO:0000313" key="2">
    <source>
        <dbReference type="Proteomes" id="UP000288892"/>
    </source>
</evidence>
<dbReference type="AlphaFoldDB" id="A0A444JGH5"/>
<keyword evidence="2" id="KW-1185">Reference proteome</keyword>
<organism evidence="1 2">
    <name type="scientific">Candidatus Electrothrix marina</name>
    <dbReference type="NCBI Taxonomy" id="1859130"/>
    <lineage>
        <taxon>Bacteria</taxon>
        <taxon>Pseudomonadati</taxon>
        <taxon>Thermodesulfobacteriota</taxon>
        <taxon>Desulfobulbia</taxon>
        <taxon>Desulfobulbales</taxon>
        <taxon>Desulfobulbaceae</taxon>
        <taxon>Candidatus Electrothrix</taxon>
    </lineage>
</organism>
<proteinExistence type="predicted"/>
<name>A0A444JGH5_9BACT</name>
<protein>
    <submittedName>
        <fullName evidence="1">Uncharacterized protein</fullName>
    </submittedName>
</protein>
<reference evidence="1 2" key="1">
    <citation type="submission" date="2017-01" db="EMBL/GenBank/DDBJ databases">
        <title>The cable genome- insights into the physiology and evolution of filamentous bacteria capable of sulfide oxidation via long distance electron transfer.</title>
        <authorList>
            <person name="Schreiber L."/>
            <person name="Bjerg J.T."/>
            <person name="Boggild A."/>
            <person name="Van De Vossenberg J."/>
            <person name="Meysman F."/>
            <person name="Nielsen L.P."/>
            <person name="Schramm A."/>
            <person name="Kjeldsen K.U."/>
        </authorList>
    </citation>
    <scope>NUCLEOTIDE SEQUENCE [LARGE SCALE GENOMIC DNA]</scope>
    <source>
        <strain evidence="1">A5</strain>
    </source>
</reference>
<dbReference type="EMBL" id="MTKS01000028">
    <property type="protein sequence ID" value="RWX52211.1"/>
    <property type="molecule type" value="Genomic_DNA"/>
</dbReference>
<evidence type="ECO:0000313" key="1">
    <source>
        <dbReference type="EMBL" id="RWX52211.1"/>
    </source>
</evidence>
<accession>A0A444JGH5</accession>
<dbReference type="Proteomes" id="UP000288892">
    <property type="component" value="Unassembled WGS sequence"/>
</dbReference>
<gene>
    <name evidence="1" type="ORF">VU01_10282</name>
</gene>